<feature type="domain" description="Circularly permuted ATP-grasp type 2" evidence="2">
    <location>
        <begin position="82"/>
        <end position="461"/>
    </location>
</feature>
<evidence type="ECO:0000313" key="4">
    <source>
        <dbReference type="Proteomes" id="UP000199169"/>
    </source>
</evidence>
<dbReference type="Gene3D" id="3.30.1490.270">
    <property type="match status" value="1"/>
</dbReference>
<evidence type="ECO:0000259" key="1">
    <source>
        <dbReference type="Pfam" id="PF04168"/>
    </source>
</evidence>
<dbReference type="RefSeq" id="WP_186409184.1">
    <property type="nucleotide sequence ID" value="NZ_FLQX01000167.1"/>
</dbReference>
<name>A0A1A8XZD6_9PROT</name>
<proteinExistence type="predicted"/>
<organism evidence="3 4">
    <name type="scientific">Candidatus Accumulibacter aalborgensis</name>
    <dbReference type="NCBI Taxonomy" id="1860102"/>
    <lineage>
        <taxon>Bacteria</taxon>
        <taxon>Pseudomonadati</taxon>
        <taxon>Pseudomonadota</taxon>
        <taxon>Betaproteobacteria</taxon>
        <taxon>Candidatus Accumulibacter</taxon>
    </lineage>
</organism>
<sequence length="853" mass="94729">MPPPLLSSYPQQTDRFDEMLAEDGSVRPSWQPFLSYLDAATPEQMRHRIDYVRRRILENGVTYNVYADPKGADRPWEVDPLPLILSPTEWQELASAVSQRARLLNAVLGDLYGPQELLKDGTLPPALIYGHNNFLWPCRGIRPPGDTYLHLYAADLARSPDGRWWVIADRTQAPSGAGYALENRTIVGRVFPEQFRDLHVQHLAWFFREVQDSLAYWAPRTGEAPLIVLLTPGPYNETYFEHAYLARYLGFPLVEGQDLTVRSECVYLRTLSGLRRVHAILRRLDDDYCDPLELRGDSALGVPGLLQAVRAGNVLVANALGSGLLESPALPGFLPGACEKLLGEPLAMPSVATWWCGEQAALEFTIEHLDELVIKASYPSQRFDPLFGNELTGSKRKEMIARLRARPQAYVAQELVNFSQAPAWSTTDQRRLLPRGVGLRVFVAATPSGHVVLPGGLTRVATVSNARIISMQRGGSSKDTWVLTEQAVNTFSLLKHSVGKADLVRGGRNLSSRVVENLFWFGRYAERCDKTSRLLRVALTRLVDAGADTLPGLISALDLCRVLRLLPATEPTTNGTGKARAPSPPPLSHETQLLSAICAKEWSDGLAGDIRRLLWVATQVRERFSLDNWHAINRLQHQLQRYSEAVTSAAAPDPGEALAFLDQVLLASSSLAGFAMDNMTRDDGWRFLIIGRRIERLVFLANAVGQFLRLASTRAPGSLEWLLELTDSIITYRSRYMTQPQVLPTLDLIVLDEGNPHSVAFQVQILVRYLDNQARLLGGPRDQALRSALARLQAFDLGRFEGQSFSECRTCDPCLDLAALLGEIALAGASLSDRLAMRYFSHVSDVSHYTLAS</sequence>
<evidence type="ECO:0000259" key="2">
    <source>
        <dbReference type="Pfam" id="PF14403"/>
    </source>
</evidence>
<reference evidence="3 4" key="1">
    <citation type="submission" date="2016-06" db="EMBL/GenBank/DDBJ databases">
        <authorList>
            <person name="Kjaerup R.B."/>
            <person name="Dalgaard T.S."/>
            <person name="Juul-Madsen H.R."/>
        </authorList>
    </citation>
    <scope>NUCLEOTIDE SEQUENCE [LARGE SCALE GENOMIC DNA]</scope>
    <source>
        <strain evidence="3">3</strain>
    </source>
</reference>
<dbReference type="STRING" id="1860102.ACCAA_860005"/>
<feature type="domain" description="DUF403" evidence="1">
    <location>
        <begin position="510"/>
        <end position="840"/>
    </location>
</feature>
<accession>A0A1A8XZD6</accession>
<keyword evidence="4" id="KW-1185">Reference proteome</keyword>
<dbReference type="Gene3D" id="3.40.50.11290">
    <property type="match status" value="1"/>
</dbReference>
<dbReference type="PANTHER" id="PTHR34595:SF2">
    <property type="entry name" value="BLR2978 PROTEIN"/>
    <property type="match status" value="1"/>
</dbReference>
<dbReference type="EMBL" id="FLQX01000167">
    <property type="protein sequence ID" value="SBT10081.1"/>
    <property type="molecule type" value="Genomic_DNA"/>
</dbReference>
<dbReference type="Pfam" id="PF04168">
    <property type="entry name" value="Alpha-E"/>
    <property type="match status" value="1"/>
</dbReference>
<dbReference type="Pfam" id="PF14403">
    <property type="entry name" value="CP_ATPgrasp_2"/>
    <property type="match status" value="1"/>
</dbReference>
<dbReference type="Proteomes" id="UP000199169">
    <property type="component" value="Unassembled WGS sequence"/>
</dbReference>
<dbReference type="PANTHER" id="PTHR34595">
    <property type="entry name" value="BLR5612 PROTEIN"/>
    <property type="match status" value="1"/>
</dbReference>
<gene>
    <name evidence="3" type="ORF">ACCAA_860005</name>
</gene>
<protein>
    <submittedName>
        <fullName evidence="3">Uncharacterized protein</fullName>
    </submittedName>
</protein>
<dbReference type="SUPFAM" id="SSF56059">
    <property type="entry name" value="Glutathione synthetase ATP-binding domain-like"/>
    <property type="match status" value="1"/>
</dbReference>
<dbReference type="InterPro" id="IPR051680">
    <property type="entry name" value="ATP-dep_Glu-Cys_Ligase-2"/>
</dbReference>
<evidence type="ECO:0000313" key="3">
    <source>
        <dbReference type="EMBL" id="SBT10081.1"/>
    </source>
</evidence>
<dbReference type="InterPro" id="IPR025841">
    <property type="entry name" value="CP_ATPgrasp_2"/>
</dbReference>
<dbReference type="InterPro" id="IPR007296">
    <property type="entry name" value="DUF403"/>
</dbReference>
<dbReference type="AlphaFoldDB" id="A0A1A8XZD6"/>